<evidence type="ECO:0000256" key="1">
    <source>
        <dbReference type="SAM" id="SignalP"/>
    </source>
</evidence>
<dbReference type="SUPFAM" id="SSF54427">
    <property type="entry name" value="NTF2-like"/>
    <property type="match status" value="1"/>
</dbReference>
<dbReference type="PANTHER" id="PTHR38436">
    <property type="entry name" value="POLYKETIDE CYCLASE SNOAL-LIKE DOMAIN"/>
    <property type="match status" value="1"/>
</dbReference>
<keyword evidence="1" id="KW-0732">Signal</keyword>
<feature type="signal peptide" evidence="1">
    <location>
        <begin position="1"/>
        <end position="28"/>
    </location>
</feature>
<dbReference type="Gene3D" id="3.10.450.50">
    <property type="match status" value="1"/>
</dbReference>
<gene>
    <name evidence="2" type="ORF">QO010_002928</name>
</gene>
<dbReference type="Pfam" id="PF07366">
    <property type="entry name" value="SnoaL"/>
    <property type="match status" value="1"/>
</dbReference>
<accession>A0ABU0IT19</accession>
<evidence type="ECO:0000313" key="3">
    <source>
        <dbReference type="Proteomes" id="UP001228905"/>
    </source>
</evidence>
<organism evidence="2 3">
    <name type="scientific">Caulobacter ginsengisoli</name>
    <dbReference type="NCBI Taxonomy" id="400775"/>
    <lineage>
        <taxon>Bacteria</taxon>
        <taxon>Pseudomonadati</taxon>
        <taxon>Pseudomonadota</taxon>
        <taxon>Alphaproteobacteria</taxon>
        <taxon>Caulobacterales</taxon>
        <taxon>Caulobacteraceae</taxon>
        <taxon>Caulobacter</taxon>
    </lineage>
</organism>
<dbReference type="Proteomes" id="UP001228905">
    <property type="component" value="Unassembled WGS sequence"/>
</dbReference>
<comment type="caution">
    <text evidence="2">The sequence shown here is derived from an EMBL/GenBank/DDBJ whole genome shotgun (WGS) entry which is preliminary data.</text>
</comment>
<name>A0ABU0IT19_9CAUL</name>
<feature type="chain" id="PRO_5046077913" evidence="1">
    <location>
        <begin position="29"/>
        <end position="161"/>
    </location>
</feature>
<dbReference type="EMBL" id="JAUSVS010000005">
    <property type="protein sequence ID" value="MDQ0465144.1"/>
    <property type="molecule type" value="Genomic_DNA"/>
</dbReference>
<keyword evidence="3" id="KW-1185">Reference proteome</keyword>
<sequence length="161" mass="17884">MNRPSRRLMLLPIPLAPLSLAVAGAALAEPAQGPGEVLVRRFWDAVNRQAFDEMDALVTPDYRHHPNGRTLSLADFKEGARWILSNTADYHLDIHDLVESGDRVAVRWTATGRHIGSYFGEPPTGKLVTSFGMHFHRIAGGRIAEDWEVIDFAAFRKQLGA</sequence>
<dbReference type="InterPro" id="IPR032710">
    <property type="entry name" value="NTF2-like_dom_sf"/>
</dbReference>
<reference evidence="2 3" key="1">
    <citation type="submission" date="2023-07" db="EMBL/GenBank/DDBJ databases">
        <title>Genomic Encyclopedia of Type Strains, Phase IV (KMG-IV): sequencing the most valuable type-strain genomes for metagenomic binning, comparative biology and taxonomic classification.</title>
        <authorList>
            <person name="Goeker M."/>
        </authorList>
    </citation>
    <scope>NUCLEOTIDE SEQUENCE [LARGE SCALE GENOMIC DNA]</scope>
    <source>
        <strain evidence="2 3">DSM 18695</strain>
    </source>
</reference>
<evidence type="ECO:0000313" key="2">
    <source>
        <dbReference type="EMBL" id="MDQ0465144.1"/>
    </source>
</evidence>
<protein>
    <submittedName>
        <fullName evidence="2">Steroid delta-isomerase-like uncharacterized protein</fullName>
    </submittedName>
</protein>
<proteinExistence type="predicted"/>
<dbReference type="PANTHER" id="PTHR38436:SF1">
    <property type="entry name" value="ESTER CYCLASE"/>
    <property type="match status" value="1"/>
</dbReference>
<dbReference type="RefSeq" id="WP_307350292.1">
    <property type="nucleotide sequence ID" value="NZ_JAUSVS010000005.1"/>
</dbReference>
<dbReference type="InterPro" id="IPR009959">
    <property type="entry name" value="Cyclase_SnoaL-like"/>
</dbReference>